<accession>A0ABR2KP76</accession>
<evidence type="ECO:0000313" key="2">
    <source>
        <dbReference type="Proteomes" id="UP001470230"/>
    </source>
</evidence>
<name>A0ABR2KP76_9EUKA</name>
<dbReference type="Proteomes" id="UP001470230">
    <property type="component" value="Unassembled WGS sequence"/>
</dbReference>
<dbReference type="EMBL" id="JAPFFF010000004">
    <property type="protein sequence ID" value="KAK8892798.1"/>
    <property type="molecule type" value="Genomic_DNA"/>
</dbReference>
<protein>
    <submittedName>
        <fullName evidence="1">Uncharacterized protein</fullName>
    </submittedName>
</protein>
<comment type="caution">
    <text evidence="1">The sequence shown here is derived from an EMBL/GenBank/DDBJ whole genome shotgun (WGS) entry which is preliminary data.</text>
</comment>
<evidence type="ECO:0000313" key="1">
    <source>
        <dbReference type="EMBL" id="KAK8892798.1"/>
    </source>
</evidence>
<organism evidence="1 2">
    <name type="scientific">Tritrichomonas musculus</name>
    <dbReference type="NCBI Taxonomy" id="1915356"/>
    <lineage>
        <taxon>Eukaryota</taxon>
        <taxon>Metamonada</taxon>
        <taxon>Parabasalia</taxon>
        <taxon>Tritrichomonadida</taxon>
        <taxon>Tritrichomonadidae</taxon>
        <taxon>Tritrichomonas</taxon>
    </lineage>
</organism>
<reference evidence="1 2" key="1">
    <citation type="submission" date="2024-04" db="EMBL/GenBank/DDBJ databases">
        <title>Tritrichomonas musculus Genome.</title>
        <authorList>
            <person name="Alves-Ferreira E."/>
            <person name="Grigg M."/>
            <person name="Lorenzi H."/>
            <person name="Galac M."/>
        </authorList>
    </citation>
    <scope>NUCLEOTIDE SEQUENCE [LARGE SCALE GENOMIC DNA]</scope>
    <source>
        <strain evidence="1 2">EAF2021</strain>
    </source>
</reference>
<proteinExistence type="predicted"/>
<sequence>MTIISYSPSETEVYTKLQTDVLNHKMKYSYAATVSKFGFSNNRQLEEFLIRTLLGFRMETIESASGPIPLVPDVVTKEFISHCIANANDLNCILTHKALCTSLRKNYQIEHLGDTV</sequence>
<keyword evidence="2" id="KW-1185">Reference proteome</keyword>
<gene>
    <name evidence="1" type="ORF">M9Y10_030041</name>
</gene>